<dbReference type="FunFam" id="1.10.10.10:FF:000001">
    <property type="entry name" value="LysR family transcriptional regulator"/>
    <property type="match status" value="1"/>
</dbReference>
<dbReference type="AlphaFoldDB" id="A0A6B3QE93"/>
<dbReference type="Gene3D" id="3.40.190.290">
    <property type="match status" value="1"/>
</dbReference>
<dbReference type="SUPFAM" id="SSF53850">
    <property type="entry name" value="Periplasmic binding protein-like II"/>
    <property type="match status" value="1"/>
</dbReference>
<dbReference type="CDD" id="cd05466">
    <property type="entry name" value="PBP2_LTTR_substrate"/>
    <property type="match status" value="1"/>
</dbReference>
<dbReference type="Gene3D" id="1.10.10.10">
    <property type="entry name" value="Winged helix-like DNA-binding domain superfamily/Winged helix DNA-binding domain"/>
    <property type="match status" value="1"/>
</dbReference>
<accession>A0A6B3QE93</accession>
<protein>
    <submittedName>
        <fullName evidence="6">LysR family transcriptional regulator</fullName>
    </submittedName>
</protein>
<dbReference type="RefSeq" id="WP_161376840.1">
    <property type="nucleotide sequence ID" value="NZ_JBFAWE010000010.1"/>
</dbReference>
<feature type="domain" description="HTH lysR-type" evidence="5">
    <location>
        <begin position="1"/>
        <end position="58"/>
    </location>
</feature>
<dbReference type="Gene3D" id="3.40.190.10">
    <property type="entry name" value="Periplasmic binding protein-like II"/>
    <property type="match status" value="1"/>
</dbReference>
<comment type="caution">
    <text evidence="6">The sequence shown here is derived from an EMBL/GenBank/DDBJ whole genome shotgun (WGS) entry which is preliminary data.</text>
</comment>
<dbReference type="InterPro" id="IPR036388">
    <property type="entry name" value="WH-like_DNA-bd_sf"/>
</dbReference>
<dbReference type="InterPro" id="IPR005119">
    <property type="entry name" value="LysR_subst-bd"/>
</dbReference>
<evidence type="ECO:0000259" key="5">
    <source>
        <dbReference type="PROSITE" id="PS50931"/>
    </source>
</evidence>
<dbReference type="GO" id="GO:0032993">
    <property type="term" value="C:protein-DNA complex"/>
    <property type="evidence" value="ECO:0007669"/>
    <property type="project" value="TreeGrafter"/>
</dbReference>
<dbReference type="SUPFAM" id="SSF46785">
    <property type="entry name" value="Winged helix' DNA-binding domain"/>
    <property type="match status" value="1"/>
</dbReference>
<evidence type="ECO:0000256" key="4">
    <source>
        <dbReference type="ARBA" id="ARBA00023163"/>
    </source>
</evidence>
<dbReference type="Pfam" id="PF00126">
    <property type="entry name" value="HTH_1"/>
    <property type="match status" value="1"/>
</dbReference>
<reference evidence="6" key="1">
    <citation type="journal article" date="2020" name="Microorganisms">
        <title>Isolation, Genomic and Metabolomic Characterization of Streptomyces tendae VITAKN with Quorum Sensing Inhibitory Activity from Southern India.</title>
        <authorList>
            <person name="Ishaque N.M."/>
            <person name="Burgsdorf I."/>
            <person name="Limlingan Malit J.J."/>
            <person name="Saha S."/>
            <person name="Teta R."/>
            <person name="Ewe D."/>
            <person name="Kannabiran K."/>
            <person name="Hrouzek P."/>
            <person name="Steindler L."/>
            <person name="Costantino V."/>
            <person name="Saurav K."/>
        </authorList>
    </citation>
    <scope>NUCLEOTIDE SEQUENCE</scope>
    <source>
        <strain evidence="6">VITAKN</strain>
    </source>
</reference>
<dbReference type="GO" id="GO:0003677">
    <property type="term" value="F:DNA binding"/>
    <property type="evidence" value="ECO:0007669"/>
    <property type="project" value="UniProtKB-KW"/>
</dbReference>
<comment type="similarity">
    <text evidence="1">Belongs to the LysR transcriptional regulatory family.</text>
</comment>
<name>A0A6B3QE93_STRTE</name>
<dbReference type="PANTHER" id="PTHR30346">
    <property type="entry name" value="TRANSCRIPTIONAL DUAL REGULATOR HCAR-RELATED"/>
    <property type="match status" value="1"/>
</dbReference>
<sequence length="301" mass="32448">MDFRQLEYFRAVVGAGSVSQAAKNLGMTQPPVSHAIAKLERELGVRLLERTAKGVHPTQAGLHLLATGERLIADRNRVVETLRLMGEGAVGDLHLGVEPMVINELIADVLAEFLEQAPGARVSLADVTPDVIVQRILAGELDMGCIPFGPHKFAGFVADGCDWRPILDIPIKLAVPRYRAAESHPDGRGWGRWILPARIPAFSGMPDAAEKALAGDPSFGVLEVSTPQTALAFVAAGLGVAPVTERIAGRSDSVALLDPPSWLPPMQATLLWKRGSEVTPLMRRWIEATRTIAEHRRAIAP</sequence>
<dbReference type="InterPro" id="IPR036390">
    <property type="entry name" value="WH_DNA-bd_sf"/>
</dbReference>
<keyword evidence="4" id="KW-0804">Transcription</keyword>
<dbReference type="Pfam" id="PF03466">
    <property type="entry name" value="LysR_substrate"/>
    <property type="match status" value="1"/>
</dbReference>
<evidence type="ECO:0000256" key="1">
    <source>
        <dbReference type="ARBA" id="ARBA00009437"/>
    </source>
</evidence>
<evidence type="ECO:0000256" key="3">
    <source>
        <dbReference type="ARBA" id="ARBA00023125"/>
    </source>
</evidence>
<dbReference type="PRINTS" id="PR00039">
    <property type="entry name" value="HTHLYSR"/>
</dbReference>
<organism evidence="6">
    <name type="scientific">Streptomyces tendae</name>
    <dbReference type="NCBI Taxonomy" id="1932"/>
    <lineage>
        <taxon>Bacteria</taxon>
        <taxon>Bacillati</taxon>
        <taxon>Actinomycetota</taxon>
        <taxon>Actinomycetes</taxon>
        <taxon>Kitasatosporales</taxon>
        <taxon>Streptomycetaceae</taxon>
        <taxon>Streptomyces</taxon>
    </lineage>
</organism>
<dbReference type="EMBL" id="JAAIFS010000001">
    <property type="protein sequence ID" value="NEV86463.1"/>
    <property type="molecule type" value="Genomic_DNA"/>
</dbReference>
<proteinExistence type="inferred from homology"/>
<dbReference type="PROSITE" id="PS50931">
    <property type="entry name" value="HTH_LYSR"/>
    <property type="match status" value="1"/>
</dbReference>
<keyword evidence="2" id="KW-0805">Transcription regulation</keyword>
<dbReference type="InterPro" id="IPR000847">
    <property type="entry name" value="LysR_HTH_N"/>
</dbReference>
<dbReference type="GO" id="GO:0003700">
    <property type="term" value="F:DNA-binding transcription factor activity"/>
    <property type="evidence" value="ECO:0007669"/>
    <property type="project" value="InterPro"/>
</dbReference>
<gene>
    <name evidence="6" type="ORF">GUR47_07185</name>
</gene>
<keyword evidence="3" id="KW-0238">DNA-binding</keyword>
<dbReference type="PANTHER" id="PTHR30346:SF28">
    <property type="entry name" value="HTH-TYPE TRANSCRIPTIONAL REGULATOR CYNR"/>
    <property type="match status" value="1"/>
</dbReference>
<evidence type="ECO:0000313" key="6">
    <source>
        <dbReference type="EMBL" id="NEV86463.1"/>
    </source>
</evidence>
<evidence type="ECO:0000256" key="2">
    <source>
        <dbReference type="ARBA" id="ARBA00023015"/>
    </source>
</evidence>